<protein>
    <submittedName>
        <fullName evidence="3">Neurexin-4-like</fullName>
    </submittedName>
</protein>
<dbReference type="GeneID" id="106815601"/>
<evidence type="ECO:0000256" key="1">
    <source>
        <dbReference type="SAM" id="SignalP"/>
    </source>
</evidence>
<reference evidence="3" key="1">
    <citation type="submission" date="2025-08" db="UniProtKB">
        <authorList>
            <consortium name="RefSeq"/>
        </authorList>
    </citation>
    <scope>IDENTIFICATION</scope>
</reference>
<gene>
    <name evidence="3" type="primary">LOC106815601</name>
</gene>
<evidence type="ECO:0000313" key="2">
    <source>
        <dbReference type="Proteomes" id="UP000695022"/>
    </source>
</evidence>
<accession>A0ABM1ETP8</accession>
<dbReference type="InterPro" id="IPR036056">
    <property type="entry name" value="Fibrinogen-like_C"/>
</dbReference>
<feature type="signal peptide" evidence="1">
    <location>
        <begin position="1"/>
        <end position="18"/>
    </location>
</feature>
<feature type="chain" id="PRO_5046138104" evidence="1">
    <location>
        <begin position="19"/>
        <end position="288"/>
    </location>
</feature>
<keyword evidence="2" id="KW-1185">Reference proteome</keyword>
<name>A0ABM1ETP8_PRICU</name>
<evidence type="ECO:0000313" key="3">
    <source>
        <dbReference type="RefSeq" id="XP_014675569.1"/>
    </source>
</evidence>
<sequence>MASVFFLLLAAAASVAHGTDTPVSALASPAMVNCTQVVNYPAGFSPQAPLGCTELKQQIAEEVAQQLESLANASAKIGRCGTTCGPIRHSFRNCQEIKKAGFTENGLYYLDLDGPGHGRPPFEVNCDLATGTTAFTHDSSRDVVVKGKESPGSYVYNVSYEVPMHDIRAVMATAHKCEQWIQYKCYSAVLMKSSSTRYGWWASWDGRPQHYWGGAHPGSDQCACGAAGNCANNATTCNCDNNDAVWRVDNGMLRDIAALPVSAIVLGDTGDKAEIGYHYLSKLTCWHR</sequence>
<organism evidence="2 3">
    <name type="scientific">Priapulus caudatus</name>
    <name type="common">Priapulid worm</name>
    <dbReference type="NCBI Taxonomy" id="37621"/>
    <lineage>
        <taxon>Eukaryota</taxon>
        <taxon>Metazoa</taxon>
        <taxon>Ecdysozoa</taxon>
        <taxon>Scalidophora</taxon>
        <taxon>Priapulida</taxon>
        <taxon>Priapulimorpha</taxon>
        <taxon>Priapulimorphida</taxon>
        <taxon>Priapulidae</taxon>
        <taxon>Priapulus</taxon>
    </lineage>
</organism>
<dbReference type="Proteomes" id="UP000695022">
    <property type="component" value="Unplaced"/>
</dbReference>
<dbReference type="Gene3D" id="2.60.120.1000">
    <property type="match status" value="1"/>
</dbReference>
<keyword evidence="1" id="KW-0732">Signal</keyword>
<dbReference type="SUPFAM" id="SSF56496">
    <property type="entry name" value="Fibrinogen C-terminal domain-like"/>
    <property type="match status" value="1"/>
</dbReference>
<dbReference type="RefSeq" id="XP_014675569.1">
    <property type="nucleotide sequence ID" value="XM_014820083.1"/>
</dbReference>
<proteinExistence type="predicted"/>